<accession>A0A0S2FC49</accession>
<dbReference type="STRING" id="84531.LA76x_3026"/>
<dbReference type="Pfam" id="PF08327">
    <property type="entry name" value="AHSA1"/>
    <property type="match status" value="1"/>
</dbReference>
<dbReference type="InterPro" id="IPR023393">
    <property type="entry name" value="START-like_dom_sf"/>
</dbReference>
<dbReference type="KEGG" id="lab:LA76x_3026"/>
<dbReference type="PATRIC" id="fig|84531.8.peg.3033"/>
<dbReference type="AlphaFoldDB" id="A0A0S2FC49"/>
<reference evidence="3 4" key="1">
    <citation type="journal article" date="2015" name="BMC Genomics">
        <title>Comparative genomics and metabolic profiling of the genus Lysobacter.</title>
        <authorList>
            <person name="de Bruijn I."/>
            <person name="Cheng X."/>
            <person name="de Jager V."/>
            <person name="Exposito R.G."/>
            <person name="Watrous J."/>
            <person name="Patel N."/>
            <person name="Postma J."/>
            <person name="Dorrestein P.C."/>
            <person name="Kobayashi D."/>
            <person name="Raaijmakers J.M."/>
        </authorList>
    </citation>
    <scope>NUCLEOTIDE SEQUENCE [LARGE SCALE GENOMIC DNA]</scope>
    <source>
        <strain evidence="3 4">76</strain>
    </source>
</reference>
<dbReference type="Proteomes" id="UP000060787">
    <property type="component" value="Chromosome"/>
</dbReference>
<organism evidence="3 4">
    <name type="scientific">Lysobacter antibioticus</name>
    <dbReference type="NCBI Taxonomy" id="84531"/>
    <lineage>
        <taxon>Bacteria</taxon>
        <taxon>Pseudomonadati</taxon>
        <taxon>Pseudomonadota</taxon>
        <taxon>Gammaproteobacteria</taxon>
        <taxon>Lysobacterales</taxon>
        <taxon>Lysobacteraceae</taxon>
        <taxon>Lysobacter</taxon>
    </lineage>
</organism>
<protein>
    <recommendedName>
        <fullName evidence="2">Activator of Hsp90 ATPase homologue 1/2-like C-terminal domain-containing protein</fullName>
    </recommendedName>
</protein>
<keyword evidence="4" id="KW-1185">Reference proteome</keyword>
<comment type="similarity">
    <text evidence="1">Belongs to the AHA1 family.</text>
</comment>
<dbReference type="Gene3D" id="3.30.530.20">
    <property type="match status" value="1"/>
</dbReference>
<name>A0A0S2FC49_LYSAN</name>
<proteinExistence type="inferred from homology"/>
<dbReference type="eggNOG" id="COG3832">
    <property type="taxonomic scope" value="Bacteria"/>
</dbReference>
<feature type="domain" description="Activator of Hsp90 ATPase homologue 1/2-like C-terminal" evidence="2">
    <location>
        <begin position="28"/>
        <end position="157"/>
    </location>
</feature>
<evidence type="ECO:0000259" key="2">
    <source>
        <dbReference type="Pfam" id="PF08327"/>
    </source>
</evidence>
<dbReference type="InterPro" id="IPR013538">
    <property type="entry name" value="ASHA1/2-like_C"/>
</dbReference>
<evidence type="ECO:0000313" key="3">
    <source>
        <dbReference type="EMBL" id="ALN81154.1"/>
    </source>
</evidence>
<dbReference type="CDD" id="cd08899">
    <property type="entry name" value="SRPBCC_CalC_Aha1-like_6"/>
    <property type="match status" value="1"/>
</dbReference>
<dbReference type="EMBL" id="CP011129">
    <property type="protein sequence ID" value="ALN81154.1"/>
    <property type="molecule type" value="Genomic_DNA"/>
</dbReference>
<dbReference type="SUPFAM" id="SSF55961">
    <property type="entry name" value="Bet v1-like"/>
    <property type="match status" value="1"/>
</dbReference>
<evidence type="ECO:0000256" key="1">
    <source>
        <dbReference type="ARBA" id="ARBA00006817"/>
    </source>
</evidence>
<evidence type="ECO:0000313" key="4">
    <source>
        <dbReference type="Proteomes" id="UP000060787"/>
    </source>
</evidence>
<gene>
    <name evidence="3" type="ORF">LA76x_3026</name>
</gene>
<sequence length="183" mass="20694">MSLPTTHDDYGTVTAADTVRIERLLPGPIDRVWAYLTESDKRRRWLAAGDMDLSLGGAVELVFNNDRLTRDDDPPPAKYAQYGGEHRERGRITAIDPPRLLSYTWSDTPPSEVSFELSEEGARVRLIVTHRRLADRAMMISVAGGWHTHLGILIALLSGEEPQGFWRTHTRVEAEYERRIPSS</sequence>
<dbReference type="RefSeq" id="WP_057918280.1">
    <property type="nucleotide sequence ID" value="NZ_CP011129.1"/>
</dbReference>